<dbReference type="EMBL" id="BAVS01000013">
    <property type="protein sequence ID" value="GAE93501.1"/>
    <property type="molecule type" value="Genomic_DNA"/>
</dbReference>
<comment type="pathway">
    <text evidence="1 8">Amino-acid biosynthesis; L-arginine biosynthesis; carbamoyl phosphate from bicarbonate: step 1/1.</text>
</comment>
<reference evidence="10 11" key="1">
    <citation type="journal article" date="2014" name="Genome Announc.">
        <title>Draft Genome Sequence of the Boron-Tolerant and Moderately Halotolerant Bacterium Gracilibacillus boraciitolerans JCM 21714T.</title>
        <authorList>
            <person name="Ahmed I."/>
            <person name="Oshima K."/>
            <person name="Suda W."/>
            <person name="Kitamura K."/>
            <person name="Iida T."/>
            <person name="Ohmori Y."/>
            <person name="Fujiwara T."/>
            <person name="Hattori M."/>
            <person name="Ohkuma M."/>
        </authorList>
    </citation>
    <scope>NUCLEOTIDE SEQUENCE [LARGE SCALE GENOMIC DNA]</scope>
    <source>
        <strain evidence="10 11">JCM 21714</strain>
    </source>
</reference>
<proteinExistence type="inferred from homology"/>
<dbReference type="NCBIfam" id="NF009475">
    <property type="entry name" value="PRK12838.1"/>
    <property type="match status" value="1"/>
</dbReference>
<dbReference type="EC" id="6.3.5.5" evidence="8"/>
<dbReference type="Proteomes" id="UP000019102">
    <property type="component" value="Unassembled WGS sequence"/>
</dbReference>
<dbReference type="InterPro" id="IPR035686">
    <property type="entry name" value="CPSase_GATase1"/>
</dbReference>
<dbReference type="UniPathway" id="UPA00070">
    <property type="reaction ID" value="UER00115"/>
</dbReference>
<comment type="catalytic activity">
    <reaction evidence="7 8">
        <text>hydrogencarbonate + L-glutamine + 2 ATP + H2O = carbamoyl phosphate + L-glutamate + 2 ADP + phosphate + 2 H(+)</text>
        <dbReference type="Rhea" id="RHEA:18633"/>
        <dbReference type="ChEBI" id="CHEBI:15377"/>
        <dbReference type="ChEBI" id="CHEBI:15378"/>
        <dbReference type="ChEBI" id="CHEBI:17544"/>
        <dbReference type="ChEBI" id="CHEBI:29985"/>
        <dbReference type="ChEBI" id="CHEBI:30616"/>
        <dbReference type="ChEBI" id="CHEBI:43474"/>
        <dbReference type="ChEBI" id="CHEBI:58228"/>
        <dbReference type="ChEBI" id="CHEBI:58359"/>
        <dbReference type="ChEBI" id="CHEBI:456216"/>
        <dbReference type="EC" id="6.3.5.5"/>
    </reaction>
</comment>
<dbReference type="PANTHER" id="PTHR43418:SF7">
    <property type="entry name" value="CARBAMOYL-PHOSPHATE SYNTHASE SMALL CHAIN"/>
    <property type="match status" value="1"/>
</dbReference>
<keyword evidence="6 8" id="KW-0315">Glutamine amidotransferase</keyword>
<comment type="subunit">
    <text evidence="8">Composed of two chains; the small (or glutamine) chain promotes the hydrolysis of glutamine to ammonia, which is used by the large (or ammonia) chain to synthesize carbamoyl phosphate. Tetramer of heterodimers (alpha,beta)4.</text>
</comment>
<dbReference type="eggNOG" id="COG0505">
    <property type="taxonomic scope" value="Bacteria"/>
</dbReference>
<protein>
    <recommendedName>
        <fullName evidence="8">Carbamoyl phosphate synthase small chain</fullName>
        <ecNumber evidence="8">6.3.5.5</ecNumber>
    </recommendedName>
    <alternativeName>
        <fullName evidence="8">Carbamoyl phosphate synthetase glutamine chain</fullName>
    </alternativeName>
</protein>
<dbReference type="AlphaFoldDB" id="W4VK35"/>
<evidence type="ECO:0000256" key="8">
    <source>
        <dbReference type="HAMAP-Rule" id="MF_01209"/>
    </source>
</evidence>
<evidence type="ECO:0000256" key="6">
    <source>
        <dbReference type="ARBA" id="ARBA00022962"/>
    </source>
</evidence>
<feature type="active site" evidence="8">
    <location>
        <position position="338"/>
    </location>
</feature>
<keyword evidence="11" id="KW-1185">Reference proteome</keyword>
<name>W4VK35_9BACI</name>
<comment type="catalytic activity">
    <reaction evidence="8">
        <text>L-glutamine + H2O = L-glutamate + NH4(+)</text>
        <dbReference type="Rhea" id="RHEA:15889"/>
        <dbReference type="ChEBI" id="CHEBI:15377"/>
        <dbReference type="ChEBI" id="CHEBI:28938"/>
        <dbReference type="ChEBI" id="CHEBI:29985"/>
        <dbReference type="ChEBI" id="CHEBI:58359"/>
    </reaction>
</comment>
<evidence type="ECO:0000256" key="7">
    <source>
        <dbReference type="ARBA" id="ARBA00048816"/>
    </source>
</evidence>
<keyword evidence="8" id="KW-0665">Pyrimidine biosynthesis</keyword>
<dbReference type="SUPFAM" id="SSF52317">
    <property type="entry name" value="Class I glutamine amidotransferase-like"/>
    <property type="match status" value="1"/>
</dbReference>
<dbReference type="InterPro" id="IPR017926">
    <property type="entry name" value="GATASE"/>
</dbReference>
<keyword evidence="5 8" id="KW-0067">ATP-binding</keyword>
<dbReference type="CDD" id="cd01744">
    <property type="entry name" value="GATase1_CPSase"/>
    <property type="match status" value="1"/>
</dbReference>
<feature type="binding site" evidence="8">
    <location>
        <position position="295"/>
    </location>
    <ligand>
        <name>L-glutamine</name>
        <dbReference type="ChEBI" id="CHEBI:58359"/>
    </ligand>
</feature>
<dbReference type="Gene3D" id="3.50.30.20">
    <property type="entry name" value="Carbamoyl-phosphate synthase small subunit, N-terminal domain"/>
    <property type="match status" value="1"/>
</dbReference>
<keyword evidence="8" id="KW-0028">Amino-acid biosynthesis</keyword>
<evidence type="ECO:0000256" key="4">
    <source>
        <dbReference type="ARBA" id="ARBA00022741"/>
    </source>
</evidence>
<dbReference type="GO" id="GO:0004088">
    <property type="term" value="F:carbamoyl-phosphate synthase (glutamine-hydrolyzing) activity"/>
    <property type="evidence" value="ECO:0007669"/>
    <property type="project" value="UniProtKB-UniRule"/>
</dbReference>
<comment type="pathway">
    <text evidence="8">Pyrimidine metabolism; UMP biosynthesis via de novo pathway; (S)-dihydroorotate from bicarbonate: step 1/3.</text>
</comment>
<dbReference type="SMART" id="SM01097">
    <property type="entry name" value="CPSase_sm_chain"/>
    <property type="match status" value="1"/>
</dbReference>
<dbReference type="PRINTS" id="PR00099">
    <property type="entry name" value="CPSGATASE"/>
</dbReference>
<dbReference type="Gene3D" id="3.40.50.880">
    <property type="match status" value="1"/>
</dbReference>
<dbReference type="PRINTS" id="PR00096">
    <property type="entry name" value="GATASE"/>
</dbReference>
<evidence type="ECO:0000313" key="11">
    <source>
        <dbReference type="Proteomes" id="UP000019102"/>
    </source>
</evidence>
<comment type="function">
    <text evidence="8">Small subunit of the glutamine-dependent carbamoyl phosphate synthetase (CPSase). CPSase catalyzes the formation of carbamoyl phosphate from the ammonia moiety of glutamine, carbonate, and phosphate donated by ATP, constituting the first step of 2 biosynthetic pathways, one leading to arginine and/or urea and the other to pyrimidine nucleotides. The small subunit (glutamine amidotransferase) binds and cleaves glutamine to supply the large subunit with the substrate ammonia.</text>
</comment>
<dbReference type="HAMAP" id="MF_01209">
    <property type="entry name" value="CPSase_S_chain"/>
    <property type="match status" value="1"/>
</dbReference>
<dbReference type="UniPathway" id="UPA00068">
    <property type="reaction ID" value="UER00171"/>
</dbReference>
<evidence type="ECO:0000256" key="2">
    <source>
        <dbReference type="ARBA" id="ARBA00007800"/>
    </source>
</evidence>
<dbReference type="InterPro" id="IPR002474">
    <property type="entry name" value="CarbamoylP_synth_ssu_N"/>
</dbReference>
<dbReference type="InterPro" id="IPR029062">
    <property type="entry name" value="Class_I_gatase-like"/>
</dbReference>
<feature type="active site" evidence="8">
    <location>
        <position position="336"/>
    </location>
</feature>
<feature type="binding site" evidence="8">
    <location>
        <position position="251"/>
    </location>
    <ligand>
        <name>L-glutamine</name>
        <dbReference type="ChEBI" id="CHEBI:58359"/>
    </ligand>
</feature>
<feature type="binding site" evidence="8">
    <location>
        <position position="225"/>
    </location>
    <ligand>
        <name>L-glutamine</name>
        <dbReference type="ChEBI" id="CHEBI:58359"/>
    </ligand>
</feature>
<dbReference type="Pfam" id="PF00117">
    <property type="entry name" value="GATase"/>
    <property type="match status" value="1"/>
</dbReference>
<evidence type="ECO:0000256" key="3">
    <source>
        <dbReference type="ARBA" id="ARBA00022598"/>
    </source>
</evidence>
<dbReference type="PANTHER" id="PTHR43418">
    <property type="entry name" value="MULTIFUNCTIONAL TRYPTOPHAN BIOSYNTHESIS PROTEIN-RELATED"/>
    <property type="match status" value="1"/>
</dbReference>
<keyword evidence="8" id="KW-0055">Arginine biosynthesis</keyword>
<comment type="caution">
    <text evidence="10">The sequence shown here is derived from an EMBL/GenBank/DDBJ whole genome shotgun (WGS) entry which is preliminary data.</text>
</comment>
<dbReference type="GO" id="GO:0044205">
    <property type="term" value="P:'de novo' UMP biosynthetic process"/>
    <property type="evidence" value="ECO:0007669"/>
    <property type="project" value="UniProtKB-UniRule"/>
</dbReference>
<dbReference type="InterPro" id="IPR050472">
    <property type="entry name" value="Anth_synth/Amidotransfase"/>
</dbReference>
<dbReference type="OrthoDB" id="9804328at2"/>
<feature type="binding site" evidence="8">
    <location>
        <position position="223"/>
    </location>
    <ligand>
        <name>L-glutamine</name>
        <dbReference type="ChEBI" id="CHEBI:58359"/>
    </ligand>
</feature>
<feature type="active site" description="Nucleophile" evidence="8">
    <location>
        <position position="250"/>
    </location>
</feature>
<feature type="binding site" evidence="8">
    <location>
        <position position="293"/>
    </location>
    <ligand>
        <name>L-glutamine</name>
        <dbReference type="ChEBI" id="CHEBI:58359"/>
    </ligand>
</feature>
<dbReference type="InterPro" id="IPR006274">
    <property type="entry name" value="CarbamoylP_synth_ssu"/>
</dbReference>
<comment type="similarity">
    <text evidence="2 8">Belongs to the CarA family.</text>
</comment>
<sequence>MQQKIGYLVLNTGGDVLEGKWLGTPKSTEGELVFNTAMTGYQEVMTDPSYAGQIVTMTYPLIGNYGWNEIDYESIHPSLNGFIVSTPSHNPEHYESTNTLVEMLDKHNIPSLSHIDTRALTRIIREHGEVYGKITIDPDEKPVDTSVNPKIVSTVSVTKKEFYKTENPANYPVPHVVVIDFGYKHSIANSLLELGCDVTVVPYDTSYIEIQSLHPDGVMLTNGPGDPKALAYLSDNIKQISESFPTMGICLGHQLVALAHGASTKRLPYGHRGGSNHPVKDLQTGKVMITSQNHGYVVDYDSVNMKNWFVSHINVNDKSVEGLKHKALPLMTVQFHPEAHPGPIDTHHLFVDFIQQFITKGEKQHA</sequence>
<gene>
    <name evidence="8" type="primary">carA</name>
    <name evidence="10" type="ORF">JCM21714_2587</name>
</gene>
<feature type="binding site" evidence="8">
    <location>
        <position position="254"/>
    </location>
    <ligand>
        <name>L-glutamine</name>
        <dbReference type="ChEBI" id="CHEBI:58359"/>
    </ligand>
</feature>
<dbReference type="NCBIfam" id="TIGR01368">
    <property type="entry name" value="CPSaseIIsmall"/>
    <property type="match status" value="1"/>
</dbReference>
<feature type="binding site" evidence="8">
    <location>
        <position position="296"/>
    </location>
    <ligand>
        <name>L-glutamine</name>
        <dbReference type="ChEBI" id="CHEBI:58359"/>
    </ligand>
</feature>
<dbReference type="PRINTS" id="PR00097">
    <property type="entry name" value="ANTSNTHASEII"/>
</dbReference>
<feature type="domain" description="Carbamoyl-phosphate synthase small subunit N-terminal" evidence="9">
    <location>
        <begin position="4"/>
        <end position="135"/>
    </location>
</feature>
<organism evidence="10 11">
    <name type="scientific">Gracilibacillus boraciitolerans JCM 21714</name>
    <dbReference type="NCBI Taxonomy" id="1298598"/>
    <lineage>
        <taxon>Bacteria</taxon>
        <taxon>Bacillati</taxon>
        <taxon>Bacillota</taxon>
        <taxon>Bacilli</taxon>
        <taxon>Bacillales</taxon>
        <taxon>Bacillaceae</taxon>
        <taxon>Gracilibacillus</taxon>
    </lineage>
</organism>
<dbReference type="GO" id="GO:0005524">
    <property type="term" value="F:ATP binding"/>
    <property type="evidence" value="ECO:0007669"/>
    <property type="project" value="UniProtKB-UniRule"/>
</dbReference>
<dbReference type="GO" id="GO:0004359">
    <property type="term" value="F:glutaminase activity"/>
    <property type="evidence" value="ECO:0007669"/>
    <property type="project" value="RHEA"/>
</dbReference>
<feature type="binding site" evidence="8">
    <location>
        <position position="49"/>
    </location>
    <ligand>
        <name>L-glutamine</name>
        <dbReference type="ChEBI" id="CHEBI:58359"/>
    </ligand>
</feature>
<dbReference type="PROSITE" id="PS51273">
    <property type="entry name" value="GATASE_TYPE_1"/>
    <property type="match status" value="1"/>
</dbReference>
<evidence type="ECO:0000256" key="5">
    <source>
        <dbReference type="ARBA" id="ARBA00022840"/>
    </source>
</evidence>
<keyword evidence="3 8" id="KW-0436">Ligase</keyword>
<dbReference type="RefSeq" id="WP_035723796.1">
    <property type="nucleotide sequence ID" value="NZ_BAVS01000013.1"/>
</dbReference>
<keyword evidence="4 8" id="KW-0547">Nucleotide-binding</keyword>
<dbReference type="STRING" id="1298598.JCM21714_2587"/>
<evidence type="ECO:0000313" key="10">
    <source>
        <dbReference type="EMBL" id="GAE93501.1"/>
    </source>
</evidence>
<dbReference type="Pfam" id="PF00988">
    <property type="entry name" value="CPSase_sm_chain"/>
    <property type="match status" value="1"/>
</dbReference>
<evidence type="ECO:0000259" key="9">
    <source>
        <dbReference type="SMART" id="SM01097"/>
    </source>
</evidence>
<accession>W4VK35</accession>
<dbReference type="GO" id="GO:0006207">
    <property type="term" value="P:'de novo' pyrimidine nucleobase biosynthetic process"/>
    <property type="evidence" value="ECO:0007669"/>
    <property type="project" value="InterPro"/>
</dbReference>
<evidence type="ECO:0000256" key="1">
    <source>
        <dbReference type="ARBA" id="ARBA00005077"/>
    </source>
</evidence>
<dbReference type="GO" id="GO:0006526">
    <property type="term" value="P:L-arginine biosynthetic process"/>
    <property type="evidence" value="ECO:0007669"/>
    <property type="project" value="UniProtKB-UniRule"/>
</dbReference>
<feature type="region of interest" description="CPSase" evidence="8">
    <location>
        <begin position="1"/>
        <end position="171"/>
    </location>
</feature>
<dbReference type="GO" id="GO:0006541">
    <property type="term" value="P:glutamine metabolic process"/>
    <property type="evidence" value="ECO:0007669"/>
    <property type="project" value="InterPro"/>
</dbReference>
<dbReference type="SUPFAM" id="SSF52021">
    <property type="entry name" value="Carbamoyl phosphate synthetase, small subunit N-terminal domain"/>
    <property type="match status" value="1"/>
</dbReference>
<dbReference type="InterPro" id="IPR036480">
    <property type="entry name" value="CarbP_synth_ssu_N_sf"/>
</dbReference>